<evidence type="ECO:0000256" key="3">
    <source>
        <dbReference type="ARBA" id="ARBA00023157"/>
    </source>
</evidence>
<dbReference type="PANTHER" id="PTHR33044">
    <property type="entry name" value="BIFUNCTIONAL INHIBITOR/LIPID-TRANSFER PROTEIN/SEED STORAGE 2S ALBUMIN SUPERFAMILY PROTEIN-RELATED"/>
    <property type="match status" value="1"/>
</dbReference>
<dbReference type="OrthoDB" id="690947at2759"/>
<reference evidence="10" key="2">
    <citation type="submission" date="2025-04" db="UniProtKB">
        <authorList>
            <consortium name="RefSeq"/>
        </authorList>
    </citation>
    <scope>IDENTIFICATION</scope>
</reference>
<keyword evidence="2 6" id="KW-0732">Signal</keyword>
<dbReference type="EMBL" id="KT381260">
    <property type="protein sequence ID" value="AOC88985.1"/>
    <property type="molecule type" value="mRNA"/>
</dbReference>
<dbReference type="Proteomes" id="UP000504607">
    <property type="component" value="Chromosome 11"/>
</dbReference>
<keyword evidence="4" id="KW-0325">Glycoprotein</keyword>
<dbReference type="KEGG" id="egu:105054274"/>
<keyword evidence="9" id="KW-1185">Reference proteome</keyword>
<feature type="signal peptide" evidence="6">
    <location>
        <begin position="1"/>
        <end position="26"/>
    </location>
</feature>
<gene>
    <name evidence="10" type="primary">LOC105054274</name>
</gene>
<accession>A0A1D5AIV9</accession>
<evidence type="ECO:0000256" key="1">
    <source>
        <dbReference type="ARBA" id="ARBA00009748"/>
    </source>
</evidence>
<organism evidence="8">
    <name type="scientific">Elaeis guineensis var. tenera</name>
    <name type="common">Oil palm</name>
    <dbReference type="NCBI Taxonomy" id="51953"/>
    <lineage>
        <taxon>Eukaryota</taxon>
        <taxon>Viridiplantae</taxon>
        <taxon>Streptophyta</taxon>
        <taxon>Embryophyta</taxon>
        <taxon>Tracheophyta</taxon>
        <taxon>Spermatophyta</taxon>
        <taxon>Magnoliopsida</taxon>
        <taxon>Liliopsida</taxon>
        <taxon>Arecaceae</taxon>
        <taxon>Arecoideae</taxon>
        <taxon>Cocoseae</taxon>
        <taxon>Elaeidinae</taxon>
        <taxon>Elaeis</taxon>
    </lineage>
</organism>
<dbReference type="GeneID" id="105054274"/>
<dbReference type="Pfam" id="PF14368">
    <property type="entry name" value="LTP_2"/>
    <property type="match status" value="1"/>
</dbReference>
<reference evidence="8" key="1">
    <citation type="submission" date="2015-08" db="EMBL/GenBank/DDBJ databases">
        <title>Discovery, identification and sequence characterization of non-specific lipid transfer protein (nsLTPs) in oil palm.</title>
        <authorList>
            <person name="Ismail M.F."/>
            <person name="Namasivayam P."/>
            <person name="Shaharuddin N.A."/>
            <person name="Low L.E.T."/>
        </authorList>
    </citation>
    <scope>NUCLEOTIDE SEQUENCE</scope>
</reference>
<keyword evidence="3" id="KW-1015">Disulfide bond</keyword>
<dbReference type="Gene3D" id="1.10.110.10">
    <property type="entry name" value="Plant lipid-transfer and hydrophobic proteins"/>
    <property type="match status" value="1"/>
</dbReference>
<evidence type="ECO:0000256" key="4">
    <source>
        <dbReference type="ARBA" id="ARBA00023180"/>
    </source>
</evidence>
<dbReference type="CDD" id="cd00010">
    <property type="entry name" value="AAI_LTSS"/>
    <property type="match status" value="1"/>
</dbReference>
<dbReference type="SUPFAM" id="SSF47699">
    <property type="entry name" value="Bifunctional inhibitor/lipid-transfer protein/seed storage 2S albumin"/>
    <property type="match status" value="1"/>
</dbReference>
<proteinExistence type="evidence at transcript level"/>
<feature type="domain" description="Bifunctional inhibitor/plant lipid transfer protein/seed storage helical" evidence="7">
    <location>
        <begin position="14"/>
        <end position="104"/>
    </location>
</feature>
<evidence type="ECO:0000313" key="8">
    <source>
        <dbReference type="EMBL" id="AOC88985.1"/>
    </source>
</evidence>
<comment type="similarity">
    <text evidence="1">Belongs to the plant LTP family.</text>
</comment>
<dbReference type="InterPro" id="IPR043325">
    <property type="entry name" value="LTSS"/>
</dbReference>
<protein>
    <submittedName>
        <fullName evidence="10">Probable non-specific lipid-transfer protein AKCS9</fullName>
    </submittedName>
    <submittedName>
        <fullName evidence="8">Type 4 nonspecific lipid transfer protein LTP403</fullName>
    </submittedName>
</protein>
<sequence>MGILGQKMAVMVVVVWVAMMAAVATGQQPPSCAANLSQCAQYINNSTKPSESCCEPLRDAVKNQLACLCALYKDSNILKFLNITVDKALQLSSRCGVNSTLSACTEALAPGSHPSPGGNGSGSARRATWFGISGLISLFFFSWSVLA</sequence>
<keyword evidence="5" id="KW-0812">Transmembrane</keyword>
<feature type="chain" id="PRO_5044556636" evidence="6">
    <location>
        <begin position="27"/>
        <end position="147"/>
    </location>
</feature>
<dbReference type="RefSeq" id="XP_010934068.1">
    <property type="nucleotide sequence ID" value="XM_010935766.3"/>
</dbReference>
<evidence type="ECO:0000313" key="10">
    <source>
        <dbReference type="RefSeq" id="XP_010934068.1"/>
    </source>
</evidence>
<evidence type="ECO:0000256" key="6">
    <source>
        <dbReference type="SAM" id="SignalP"/>
    </source>
</evidence>
<evidence type="ECO:0000256" key="5">
    <source>
        <dbReference type="SAM" id="Phobius"/>
    </source>
</evidence>
<feature type="transmembrane region" description="Helical" evidence="5">
    <location>
        <begin position="127"/>
        <end position="146"/>
    </location>
</feature>
<dbReference type="AlphaFoldDB" id="A0A1D5AIV9"/>
<keyword evidence="5" id="KW-0472">Membrane</keyword>
<evidence type="ECO:0000256" key="2">
    <source>
        <dbReference type="ARBA" id="ARBA00022729"/>
    </source>
</evidence>
<keyword evidence="5" id="KW-1133">Transmembrane helix</keyword>
<evidence type="ECO:0000313" key="9">
    <source>
        <dbReference type="Proteomes" id="UP000504607"/>
    </source>
</evidence>
<dbReference type="InterPro" id="IPR036312">
    <property type="entry name" value="Bifun_inhib/LTP/seed_sf"/>
</dbReference>
<name>A0A1D5AIV9_ELAGV</name>
<dbReference type="InterPro" id="IPR016140">
    <property type="entry name" value="Bifunc_inhib/LTP/seed_store"/>
</dbReference>
<evidence type="ECO:0000259" key="7">
    <source>
        <dbReference type="Pfam" id="PF14368"/>
    </source>
</evidence>